<feature type="compositionally biased region" description="Basic and acidic residues" evidence="2">
    <location>
        <begin position="187"/>
        <end position="199"/>
    </location>
</feature>
<organism evidence="4 5">
    <name type="scientific">Diaporthe helianthi</name>
    <dbReference type="NCBI Taxonomy" id="158607"/>
    <lineage>
        <taxon>Eukaryota</taxon>
        <taxon>Fungi</taxon>
        <taxon>Dikarya</taxon>
        <taxon>Ascomycota</taxon>
        <taxon>Pezizomycotina</taxon>
        <taxon>Sordariomycetes</taxon>
        <taxon>Sordariomycetidae</taxon>
        <taxon>Diaporthales</taxon>
        <taxon>Diaporthaceae</taxon>
        <taxon>Diaporthe</taxon>
    </lineage>
</organism>
<dbReference type="PROSITE" id="PS50157">
    <property type="entry name" value="ZINC_FINGER_C2H2_2"/>
    <property type="match status" value="1"/>
</dbReference>
<sequence length="199" mass="21531">MSFLAEFDSGSKQVLVVEIMVPAEINGQNVGFLHDFDRFKMSYTDILRPAASGPGPRINAYWSGIVTSSMQLMKLDSGSFGGKAPHPATPAPKMDPKEVKDRKKHDGIIKSSLVMKRIGPAVSVAFPKIKSGDGKTELVSDMKTKRSVMKDVLETVGATKPQPTNGSPAKDVSSGHGCTKCTQKFSKASELETHKKTHR</sequence>
<gene>
    <name evidence="4" type="ORF">DHEL01_v210683</name>
</gene>
<feature type="compositionally biased region" description="Basic and acidic residues" evidence="2">
    <location>
        <begin position="94"/>
        <end position="104"/>
    </location>
</feature>
<keyword evidence="5" id="KW-1185">Reference proteome</keyword>
<evidence type="ECO:0000256" key="2">
    <source>
        <dbReference type="SAM" id="MobiDB-lite"/>
    </source>
</evidence>
<keyword evidence="1" id="KW-0863">Zinc-finger</keyword>
<dbReference type="InterPro" id="IPR013087">
    <property type="entry name" value="Znf_C2H2_type"/>
</dbReference>
<evidence type="ECO:0000313" key="5">
    <source>
        <dbReference type="Proteomes" id="UP000094444"/>
    </source>
</evidence>
<name>A0A2P5HKZ9_DIAHE</name>
<dbReference type="GO" id="GO:0008270">
    <property type="term" value="F:zinc ion binding"/>
    <property type="evidence" value="ECO:0007669"/>
    <property type="project" value="UniProtKB-KW"/>
</dbReference>
<dbReference type="InParanoid" id="A0A2P5HKZ9"/>
<comment type="caution">
    <text evidence="4">The sequence shown here is derived from an EMBL/GenBank/DDBJ whole genome shotgun (WGS) entry which is preliminary data.</text>
</comment>
<keyword evidence="1" id="KW-0479">Metal-binding</keyword>
<feature type="region of interest" description="Disordered" evidence="2">
    <location>
        <begin position="78"/>
        <end position="104"/>
    </location>
</feature>
<protein>
    <recommendedName>
        <fullName evidence="3">C2H2-type domain-containing protein</fullName>
    </recommendedName>
</protein>
<evidence type="ECO:0000313" key="4">
    <source>
        <dbReference type="EMBL" id="POS70924.1"/>
    </source>
</evidence>
<feature type="region of interest" description="Disordered" evidence="2">
    <location>
        <begin position="156"/>
        <end position="199"/>
    </location>
</feature>
<reference evidence="4" key="1">
    <citation type="submission" date="2017-09" db="EMBL/GenBank/DDBJ databases">
        <title>Polyketide synthases of a Diaporthe helianthi virulent isolate.</title>
        <authorList>
            <person name="Baroncelli R."/>
        </authorList>
    </citation>
    <scope>NUCLEOTIDE SEQUENCE [LARGE SCALE GENOMIC DNA]</scope>
    <source>
        <strain evidence="4">7/96</strain>
    </source>
</reference>
<dbReference type="Proteomes" id="UP000094444">
    <property type="component" value="Unassembled WGS sequence"/>
</dbReference>
<dbReference type="EMBL" id="MAVT02001439">
    <property type="protein sequence ID" value="POS70924.1"/>
    <property type="molecule type" value="Genomic_DNA"/>
</dbReference>
<proteinExistence type="predicted"/>
<accession>A0A2P5HKZ9</accession>
<feature type="domain" description="C2H2-type" evidence="3">
    <location>
        <begin position="176"/>
        <end position="199"/>
    </location>
</feature>
<evidence type="ECO:0000256" key="1">
    <source>
        <dbReference type="PROSITE-ProRule" id="PRU00042"/>
    </source>
</evidence>
<dbReference type="AlphaFoldDB" id="A0A2P5HKZ9"/>
<dbReference type="OrthoDB" id="10347424at2759"/>
<dbReference type="PROSITE" id="PS00028">
    <property type="entry name" value="ZINC_FINGER_C2H2_1"/>
    <property type="match status" value="1"/>
</dbReference>
<evidence type="ECO:0000259" key="3">
    <source>
        <dbReference type="PROSITE" id="PS50157"/>
    </source>
</evidence>
<keyword evidence="1" id="KW-0862">Zinc</keyword>